<keyword evidence="1" id="KW-0175">Coiled coil</keyword>
<dbReference type="RefSeq" id="WP_109825837.1">
    <property type="nucleotide sequence ID" value="NZ_QGKL01000042.1"/>
</dbReference>
<comment type="caution">
    <text evidence="2">The sequence shown here is derived from an EMBL/GenBank/DDBJ whole genome shotgun (WGS) entry which is preliminary data.</text>
</comment>
<protein>
    <submittedName>
        <fullName evidence="2">Uncharacterized protein</fullName>
    </submittedName>
</protein>
<dbReference type="Proteomes" id="UP000245506">
    <property type="component" value="Unassembled WGS sequence"/>
</dbReference>
<gene>
    <name evidence="2" type="ORF">DKT75_19170</name>
</gene>
<dbReference type="OrthoDB" id="8573214at2"/>
<sequence>MKLQPTKIILINSANCQYAEFDLSDSLHLVALNNRGKTSIINTLQFLYIDSFKEINFGYTLDETWKHYFPAVGSYILFELNTLTGKKVFGLSATGFGSQPEKFLLDGEYDSNDFIDNTDGKLTPKKPDFLFPLFSTKLLGRQLESKHHRALLRPFSQKQNPSGLGLIGDTRDYRLFKRLFRQLLQLKGISIKDLKAQIEQVNHSVMEKEQRINVQREFSEPYEKVRKEQDALRRLQDNQLTIENLIERTEQLKKRQGKLVSYHLKANKLFAEEDQLLNEKLETCQDQQTRAKDRLPEITLAKQDKQSTISREDQRLGVINNDITRYEALTRECNTIVVELEKQKAANLEQELDGLQEKLFNVRNNDLSALENSLAFKQEKLSKTQLQLNNLSSTLYVQLKSVLSDSELSTLYKLSNVELWSLLSDKFEVEDATALKAFLSQQLVVSDGDKFKLPGLSVDLSSVSALGLQQLGNPEFLQKQVDKLTTESNELREKINSIREQASLQKRVDEIKVSLAAINAQLKKHADWQAAKVDYQKWIEQSEQIMAAIVQHKHEMGEFDEKAYEIRQKVKQFAENIKTTRQQIEVLTGQKRWIESHSPDSDWIETEVIYDTLSFEALYDEYRKQFEALGEDRSAIAQNLEQLRSRFIHLAGLTNTDAIGFLSNQLEAIPEQEKSINDEWKRIFTSFASHCRGIIDSVDAIDSYLNNLNQLLSSQTISNLQSIKIVIGKNEWYQRVQKIKEWKENDLPLFGGLDESSIDDLMGSIKPLLDKVNITIADLYDLVLIVVDTHGKEKRYQSLDLESNGTSITVKTIIFISMLNQAISGKKKIGETIRLPFYVDEIDSLDDANAQNIHDIAVKLGLIPIFASPKGSGICKRLYQLENNSVGKLMIHKKTRESDKLVLVRPTFERVESE</sequence>
<evidence type="ECO:0000313" key="3">
    <source>
        <dbReference type="Proteomes" id="UP000245506"/>
    </source>
</evidence>
<evidence type="ECO:0000256" key="1">
    <source>
        <dbReference type="SAM" id="Coils"/>
    </source>
</evidence>
<proteinExistence type="predicted"/>
<name>A0A317CCC4_9GAMM</name>
<keyword evidence="3" id="KW-1185">Reference proteome</keyword>
<feature type="coiled-coil region" evidence="1">
    <location>
        <begin position="338"/>
        <end position="387"/>
    </location>
</feature>
<feature type="coiled-coil region" evidence="1">
    <location>
        <begin position="191"/>
        <end position="255"/>
    </location>
</feature>
<accession>A0A317CCC4</accession>
<dbReference type="EMBL" id="QGKL01000042">
    <property type="protein sequence ID" value="PWQ93732.1"/>
    <property type="molecule type" value="Genomic_DNA"/>
</dbReference>
<organism evidence="2 3">
    <name type="scientific">Leucothrix arctica</name>
    <dbReference type="NCBI Taxonomy" id="1481894"/>
    <lineage>
        <taxon>Bacteria</taxon>
        <taxon>Pseudomonadati</taxon>
        <taxon>Pseudomonadota</taxon>
        <taxon>Gammaproteobacteria</taxon>
        <taxon>Thiotrichales</taxon>
        <taxon>Thiotrichaceae</taxon>
        <taxon>Leucothrix</taxon>
    </lineage>
</organism>
<reference evidence="2 3" key="1">
    <citation type="submission" date="2018-05" db="EMBL/GenBank/DDBJ databases">
        <title>Leucothrix arctica sp. nov., isolated from Arctic seawater.</title>
        <authorList>
            <person name="Choi A."/>
            <person name="Baek K."/>
        </authorList>
    </citation>
    <scope>NUCLEOTIDE SEQUENCE [LARGE SCALE GENOMIC DNA]</scope>
    <source>
        <strain evidence="2 3">IMCC9719</strain>
    </source>
</reference>
<dbReference type="AlphaFoldDB" id="A0A317CCC4"/>
<evidence type="ECO:0000313" key="2">
    <source>
        <dbReference type="EMBL" id="PWQ93732.1"/>
    </source>
</evidence>